<dbReference type="RefSeq" id="WP_162376065.1">
    <property type="nucleotide sequence ID" value="NZ_JBHTKN010000005.1"/>
</dbReference>
<dbReference type="InterPro" id="IPR016181">
    <property type="entry name" value="Acyl_CoA_acyltransferase"/>
</dbReference>
<name>A0ABW3LX27_9GAMM</name>
<proteinExistence type="predicted"/>
<dbReference type="Pfam" id="PF13302">
    <property type="entry name" value="Acetyltransf_3"/>
    <property type="match status" value="1"/>
</dbReference>
<keyword evidence="2" id="KW-0808">Transferase</keyword>
<gene>
    <name evidence="2" type="ORF">ACFQ2N_09175</name>
</gene>
<dbReference type="SUPFAM" id="SSF55729">
    <property type="entry name" value="Acyl-CoA N-acyltransferases (Nat)"/>
    <property type="match status" value="1"/>
</dbReference>
<dbReference type="Gene3D" id="3.40.630.30">
    <property type="match status" value="1"/>
</dbReference>
<reference evidence="3" key="1">
    <citation type="journal article" date="2019" name="Int. J. Syst. Evol. Microbiol.">
        <title>The Global Catalogue of Microorganisms (GCM) 10K type strain sequencing project: providing services to taxonomists for standard genome sequencing and annotation.</title>
        <authorList>
            <consortium name="The Broad Institute Genomics Platform"/>
            <consortium name="The Broad Institute Genome Sequencing Center for Infectious Disease"/>
            <person name="Wu L."/>
            <person name="Ma J."/>
        </authorList>
    </citation>
    <scope>NUCLEOTIDE SEQUENCE [LARGE SCALE GENOMIC DNA]</scope>
    <source>
        <strain evidence="3">CCUG 55854</strain>
    </source>
</reference>
<evidence type="ECO:0000313" key="3">
    <source>
        <dbReference type="Proteomes" id="UP001597033"/>
    </source>
</evidence>
<feature type="domain" description="N-acetyltransferase" evidence="1">
    <location>
        <begin position="13"/>
        <end position="173"/>
    </location>
</feature>
<dbReference type="PANTHER" id="PTHR43792">
    <property type="entry name" value="GNAT FAMILY, PUTATIVE (AFU_ORTHOLOGUE AFUA_3G00765)-RELATED-RELATED"/>
    <property type="match status" value="1"/>
</dbReference>
<dbReference type="EMBL" id="JBHTKN010000005">
    <property type="protein sequence ID" value="MFD1042515.1"/>
    <property type="molecule type" value="Genomic_DNA"/>
</dbReference>
<dbReference type="Proteomes" id="UP001597033">
    <property type="component" value="Unassembled WGS sequence"/>
</dbReference>
<dbReference type="EC" id="2.3.-.-" evidence="2"/>
<keyword evidence="2" id="KW-0012">Acyltransferase</keyword>
<comment type="caution">
    <text evidence="2">The sequence shown here is derived from an EMBL/GenBank/DDBJ whole genome shotgun (WGS) entry which is preliminary data.</text>
</comment>
<organism evidence="2 3">
    <name type="scientific">Pseudoxanthomonas kaohsiungensis</name>
    <dbReference type="NCBI Taxonomy" id="283923"/>
    <lineage>
        <taxon>Bacteria</taxon>
        <taxon>Pseudomonadati</taxon>
        <taxon>Pseudomonadota</taxon>
        <taxon>Gammaproteobacteria</taxon>
        <taxon>Lysobacterales</taxon>
        <taxon>Lysobacteraceae</taxon>
        <taxon>Pseudoxanthomonas</taxon>
    </lineage>
</organism>
<dbReference type="PANTHER" id="PTHR43792:SF1">
    <property type="entry name" value="N-ACETYLTRANSFERASE DOMAIN-CONTAINING PROTEIN"/>
    <property type="match status" value="1"/>
</dbReference>
<protein>
    <submittedName>
        <fullName evidence="2">GNAT family N-acetyltransferase</fullName>
        <ecNumber evidence="2">2.3.-.-</ecNumber>
    </submittedName>
</protein>
<sequence length="182" mass="19743">MSAPAAIATTARLRLRELHEGDAAFMLELLNQPDFLRFIGDRGVRDLEQARAYLREGPLAGYGRDGMGMYAVEPRQGGAAIGLCGLVVREGLPRPDIGFAFLPQFYGQGYAFEAASATLALARDAFALRKVLAIVSPDNARSIALLRRLGLRDAGSVRLPGKDEDILLFETAEDWRCATTSS</sequence>
<dbReference type="PROSITE" id="PS51186">
    <property type="entry name" value="GNAT"/>
    <property type="match status" value="1"/>
</dbReference>
<keyword evidence="3" id="KW-1185">Reference proteome</keyword>
<accession>A0ABW3LX27</accession>
<dbReference type="InterPro" id="IPR000182">
    <property type="entry name" value="GNAT_dom"/>
</dbReference>
<dbReference type="GO" id="GO:0016746">
    <property type="term" value="F:acyltransferase activity"/>
    <property type="evidence" value="ECO:0007669"/>
    <property type="project" value="UniProtKB-KW"/>
</dbReference>
<evidence type="ECO:0000259" key="1">
    <source>
        <dbReference type="PROSITE" id="PS51186"/>
    </source>
</evidence>
<dbReference type="InterPro" id="IPR051531">
    <property type="entry name" value="N-acetyltransferase"/>
</dbReference>
<evidence type="ECO:0000313" key="2">
    <source>
        <dbReference type="EMBL" id="MFD1042515.1"/>
    </source>
</evidence>